<dbReference type="Gene3D" id="1.25.40.10">
    <property type="entry name" value="Tetratricopeptide repeat domain"/>
    <property type="match status" value="1"/>
</dbReference>
<accession>A0AAW0ME98</accession>
<comment type="similarity">
    <text evidence="3">Belongs to the IFIT family.</text>
</comment>
<dbReference type="EMBL" id="JBBPFD010000715">
    <property type="protein sequence ID" value="KAK7877180.1"/>
    <property type="molecule type" value="Genomic_DNA"/>
</dbReference>
<evidence type="ECO:0000256" key="2">
    <source>
        <dbReference type="ARBA" id="ARBA00022803"/>
    </source>
</evidence>
<evidence type="ECO:0000256" key="4">
    <source>
        <dbReference type="SAM" id="MobiDB-lite"/>
    </source>
</evidence>
<organism evidence="5 6">
    <name type="scientific">Mugilogobius chulae</name>
    <name type="common">yellowstripe goby</name>
    <dbReference type="NCBI Taxonomy" id="88201"/>
    <lineage>
        <taxon>Eukaryota</taxon>
        <taxon>Metazoa</taxon>
        <taxon>Chordata</taxon>
        <taxon>Craniata</taxon>
        <taxon>Vertebrata</taxon>
        <taxon>Euteleostomi</taxon>
        <taxon>Actinopterygii</taxon>
        <taxon>Neopterygii</taxon>
        <taxon>Teleostei</taxon>
        <taxon>Neoteleostei</taxon>
        <taxon>Acanthomorphata</taxon>
        <taxon>Gobiaria</taxon>
        <taxon>Gobiiformes</taxon>
        <taxon>Gobioidei</taxon>
        <taxon>Gobiidae</taxon>
        <taxon>Gobionellinae</taxon>
        <taxon>Mugilogobius</taxon>
    </lineage>
</organism>
<evidence type="ECO:0000313" key="6">
    <source>
        <dbReference type="Proteomes" id="UP001460270"/>
    </source>
</evidence>
<dbReference type="PANTHER" id="PTHR10271">
    <property type="entry name" value="INTERFERON-INDUCED PROTEIN WITH TETRATRICOPEPTIDE REPEATS"/>
    <property type="match status" value="1"/>
</dbReference>
<feature type="region of interest" description="Disordered" evidence="4">
    <location>
        <begin position="62"/>
        <end position="91"/>
    </location>
</feature>
<reference evidence="6" key="1">
    <citation type="submission" date="2024-04" db="EMBL/GenBank/DDBJ databases">
        <title>Salinicola lusitanus LLJ914,a marine bacterium isolated from the Okinawa Trough.</title>
        <authorList>
            <person name="Li J."/>
        </authorList>
    </citation>
    <scope>NUCLEOTIDE SEQUENCE [LARGE SCALE GENOMIC DNA]</scope>
</reference>
<evidence type="ECO:0000256" key="1">
    <source>
        <dbReference type="ARBA" id="ARBA00022737"/>
    </source>
</evidence>
<dbReference type="GO" id="GO:0051607">
    <property type="term" value="P:defense response to virus"/>
    <property type="evidence" value="ECO:0007669"/>
    <property type="project" value="TreeGrafter"/>
</dbReference>
<dbReference type="InterPro" id="IPR011990">
    <property type="entry name" value="TPR-like_helical_dom_sf"/>
</dbReference>
<comment type="caution">
    <text evidence="5">The sequence shown here is derived from an EMBL/GenBank/DDBJ whole genome shotgun (WGS) entry which is preliminary data.</text>
</comment>
<dbReference type="Proteomes" id="UP001460270">
    <property type="component" value="Unassembled WGS sequence"/>
</dbReference>
<evidence type="ECO:0000313" key="5">
    <source>
        <dbReference type="EMBL" id="KAK7877180.1"/>
    </source>
</evidence>
<keyword evidence="1" id="KW-0677">Repeat</keyword>
<keyword evidence="6" id="KW-1185">Reference proteome</keyword>
<dbReference type="PANTHER" id="PTHR10271:SF14">
    <property type="entry name" value="INTERFERON-INDUCED PROTEIN WITH TETRATRICOPEPTIDE REPEATS-RELATED"/>
    <property type="match status" value="1"/>
</dbReference>
<keyword evidence="2" id="KW-0802">TPR repeat</keyword>
<evidence type="ECO:0000256" key="3">
    <source>
        <dbReference type="ARBA" id="ARBA00038336"/>
    </source>
</evidence>
<name>A0AAW0ME98_9GOBI</name>
<dbReference type="GO" id="GO:0005829">
    <property type="term" value="C:cytosol"/>
    <property type="evidence" value="ECO:0007669"/>
    <property type="project" value="TreeGrafter"/>
</dbReference>
<protein>
    <submittedName>
        <fullName evidence="5">Uncharacterized protein</fullName>
    </submittedName>
</protein>
<proteinExistence type="inferred from homology"/>
<sequence>MEFYNDQKLLAVNWFEEALMQQPQRVEWLSAQAIALVRAKRHQEPQDEEVLIKMKKALDQEPDNLELKTGKRTEKPERAEQLEKRTERRTEHFHSAHLKQEASAVALSCWRSCDFTQRLRSVLELQRSVVSVDAAVSLAEKALQKFPDSRYLKSCLSMSLKWQVDHQRDRASQELIERTAHLLSEVISLYPDSCFKTEIDRANVLAKSNHSLSRPTGSTRTCCSETWSQCPNSSSTTATPSS</sequence>
<gene>
    <name evidence="5" type="ORF">WMY93_032103</name>
</gene>
<dbReference type="AlphaFoldDB" id="A0AAW0ME98"/>